<reference evidence="2" key="1">
    <citation type="journal article" date="2020" name="Stud. Mycol.">
        <title>101 Dothideomycetes genomes: a test case for predicting lifestyles and emergence of pathogens.</title>
        <authorList>
            <person name="Haridas S."/>
            <person name="Albert R."/>
            <person name="Binder M."/>
            <person name="Bloem J."/>
            <person name="Labutti K."/>
            <person name="Salamov A."/>
            <person name="Andreopoulos B."/>
            <person name="Baker S."/>
            <person name="Barry K."/>
            <person name="Bills G."/>
            <person name="Bluhm B."/>
            <person name="Cannon C."/>
            <person name="Castanera R."/>
            <person name="Culley D."/>
            <person name="Daum C."/>
            <person name="Ezra D."/>
            <person name="Gonzalez J."/>
            <person name="Henrissat B."/>
            <person name="Kuo A."/>
            <person name="Liang C."/>
            <person name="Lipzen A."/>
            <person name="Lutzoni F."/>
            <person name="Magnuson J."/>
            <person name="Mondo S."/>
            <person name="Nolan M."/>
            <person name="Ohm R."/>
            <person name="Pangilinan J."/>
            <person name="Park H.-J."/>
            <person name="Ramirez L."/>
            <person name="Alfaro M."/>
            <person name="Sun H."/>
            <person name="Tritt A."/>
            <person name="Yoshinaga Y."/>
            <person name="Zwiers L.-H."/>
            <person name="Turgeon B."/>
            <person name="Goodwin S."/>
            <person name="Spatafora J."/>
            <person name="Crous P."/>
            <person name="Grigoriev I."/>
        </authorList>
    </citation>
    <scope>NUCLEOTIDE SEQUENCE</scope>
    <source>
        <strain evidence="2">CBS 183.55</strain>
    </source>
</reference>
<name>A0A6A5S0R1_9PLEO</name>
<dbReference type="GeneID" id="54348328"/>
<keyword evidence="3" id="KW-1185">Reference proteome</keyword>
<organism evidence="2 3">
    <name type="scientific">Didymella exigua CBS 183.55</name>
    <dbReference type="NCBI Taxonomy" id="1150837"/>
    <lineage>
        <taxon>Eukaryota</taxon>
        <taxon>Fungi</taxon>
        <taxon>Dikarya</taxon>
        <taxon>Ascomycota</taxon>
        <taxon>Pezizomycotina</taxon>
        <taxon>Dothideomycetes</taxon>
        <taxon>Pleosporomycetidae</taxon>
        <taxon>Pleosporales</taxon>
        <taxon>Pleosporineae</taxon>
        <taxon>Didymellaceae</taxon>
        <taxon>Didymella</taxon>
    </lineage>
</organism>
<dbReference type="AlphaFoldDB" id="A0A6A5S0R1"/>
<sequence length="75" mass="8250">MSENTILPHSGYSSCKRSLDVQRKQTRIPDRSGTPLVTKLGRVRLMQAKLVNAISVPTPSGCASRRTTSRQHLAC</sequence>
<dbReference type="RefSeq" id="XP_033454543.1">
    <property type="nucleotide sequence ID" value="XM_033590660.1"/>
</dbReference>
<gene>
    <name evidence="2" type="ORF">M421DRAFT_415333</name>
</gene>
<dbReference type="EMBL" id="ML978956">
    <property type="protein sequence ID" value="KAF1934295.1"/>
    <property type="molecule type" value="Genomic_DNA"/>
</dbReference>
<proteinExistence type="predicted"/>
<protein>
    <submittedName>
        <fullName evidence="2">Uncharacterized protein</fullName>
    </submittedName>
</protein>
<feature type="region of interest" description="Disordered" evidence="1">
    <location>
        <begin position="16"/>
        <end position="35"/>
    </location>
</feature>
<feature type="compositionally biased region" description="Basic and acidic residues" evidence="1">
    <location>
        <begin position="17"/>
        <end position="30"/>
    </location>
</feature>
<evidence type="ECO:0000313" key="3">
    <source>
        <dbReference type="Proteomes" id="UP000800082"/>
    </source>
</evidence>
<dbReference type="Proteomes" id="UP000800082">
    <property type="component" value="Unassembled WGS sequence"/>
</dbReference>
<evidence type="ECO:0000313" key="2">
    <source>
        <dbReference type="EMBL" id="KAF1934295.1"/>
    </source>
</evidence>
<accession>A0A6A5S0R1</accession>
<evidence type="ECO:0000256" key="1">
    <source>
        <dbReference type="SAM" id="MobiDB-lite"/>
    </source>
</evidence>